<dbReference type="NCBIfam" id="NF041770">
    <property type="entry name" value="CFI_box_CTERM"/>
    <property type="match status" value="1"/>
</dbReference>
<dbReference type="InterPro" id="IPR036852">
    <property type="entry name" value="Peptidase_S8/S53_dom_sf"/>
</dbReference>
<evidence type="ECO:0000256" key="4">
    <source>
        <dbReference type="SAM" id="MobiDB-lite"/>
    </source>
</evidence>
<dbReference type="PROSITE" id="PS00138">
    <property type="entry name" value="SUBTILASE_SER"/>
    <property type="match status" value="1"/>
</dbReference>
<dbReference type="InterPro" id="IPR023828">
    <property type="entry name" value="Peptidase_S8_Ser-AS"/>
</dbReference>
<keyword evidence="5" id="KW-0812">Transmembrane</keyword>
<dbReference type="EMBL" id="JACHWY010000001">
    <property type="protein sequence ID" value="MBB3046318.1"/>
    <property type="molecule type" value="Genomic_DNA"/>
</dbReference>
<dbReference type="GO" id="GO:0006508">
    <property type="term" value="P:proteolysis"/>
    <property type="evidence" value="ECO:0007669"/>
    <property type="project" value="UniProtKB-KW"/>
</dbReference>
<protein>
    <recommendedName>
        <fullName evidence="6">Peptidase S8/S53 domain-containing protein</fullName>
    </recommendedName>
</protein>
<comment type="caution">
    <text evidence="7">The sequence shown here is derived from an EMBL/GenBank/DDBJ whole genome shotgun (WGS) entry which is preliminary data.</text>
</comment>
<dbReference type="RefSeq" id="WP_183409022.1">
    <property type="nucleotide sequence ID" value="NZ_JACHWY010000001.1"/>
</dbReference>
<evidence type="ECO:0000259" key="6">
    <source>
        <dbReference type="Pfam" id="PF00082"/>
    </source>
</evidence>
<feature type="domain" description="Peptidase S8/S53" evidence="6">
    <location>
        <begin position="455"/>
        <end position="558"/>
    </location>
</feature>
<gene>
    <name evidence="7" type="ORF">FHR99_000554</name>
</gene>
<dbReference type="GO" id="GO:0004252">
    <property type="term" value="F:serine-type endopeptidase activity"/>
    <property type="evidence" value="ECO:0007669"/>
    <property type="project" value="InterPro"/>
</dbReference>
<feature type="transmembrane region" description="Helical" evidence="5">
    <location>
        <begin position="664"/>
        <end position="688"/>
    </location>
</feature>
<keyword evidence="5" id="KW-1133">Transmembrane helix</keyword>
<keyword evidence="8" id="KW-1185">Reference proteome</keyword>
<dbReference type="Gene3D" id="3.40.50.200">
    <property type="entry name" value="Peptidase S8/S53 domain"/>
    <property type="match status" value="2"/>
</dbReference>
<proteinExistence type="predicted"/>
<accession>A0A7W4W369</accession>
<name>A0A7W4W369_9GAMM</name>
<dbReference type="Pfam" id="PF00082">
    <property type="entry name" value="Peptidase_S8"/>
    <property type="match status" value="1"/>
</dbReference>
<dbReference type="InterPro" id="IPR000209">
    <property type="entry name" value="Peptidase_S8/S53_dom"/>
</dbReference>
<dbReference type="InterPro" id="IPR049886">
    <property type="entry name" value="CFI_box_CTERM_dom"/>
</dbReference>
<dbReference type="AlphaFoldDB" id="A0A7W4W369"/>
<reference evidence="7 8" key="1">
    <citation type="submission" date="2020-08" db="EMBL/GenBank/DDBJ databases">
        <title>Genomic Encyclopedia of Type Strains, Phase III (KMG-III): the genomes of soil and plant-associated and newly described type strains.</title>
        <authorList>
            <person name="Whitman W."/>
        </authorList>
    </citation>
    <scope>NUCLEOTIDE SEQUENCE [LARGE SCALE GENOMIC DNA]</scope>
    <source>
        <strain evidence="7 8">CECT 8654</strain>
    </source>
</reference>
<organism evidence="7 8">
    <name type="scientific">Litorivivens lipolytica</name>
    <dbReference type="NCBI Taxonomy" id="1524264"/>
    <lineage>
        <taxon>Bacteria</taxon>
        <taxon>Pseudomonadati</taxon>
        <taxon>Pseudomonadota</taxon>
        <taxon>Gammaproteobacteria</taxon>
        <taxon>Litorivivens</taxon>
    </lineage>
</organism>
<feature type="region of interest" description="Disordered" evidence="4">
    <location>
        <begin position="108"/>
        <end position="135"/>
    </location>
</feature>
<evidence type="ECO:0000256" key="5">
    <source>
        <dbReference type="SAM" id="Phobius"/>
    </source>
</evidence>
<keyword evidence="3" id="KW-0720">Serine protease</keyword>
<keyword evidence="2" id="KW-0378">Hydrolase</keyword>
<sequence length="703" mass="74549">MASDFPLTLEVRGRITSQLIANLKALGVSVDFASSRYGSATVSVSDENQLDALLNLREVEQIEPPPPFVRRAGSALSRAPVALRSEASELGGGSGQIIGIISDSFARTNDVRDGDTTPPSGEAGSLQGSRPQDSGDLPSVVNLLLEGAVGSTDEGAAMAELAFDIAPEAGIAFHAAGRSLAAFATAIDTLCSENRATVVVDDIGFLNEAFYQDDIVAQAAARCVAAGIPYVSSVGNDGDQGFRKIYRDINPSTDDQPSSFVPSGDDLHDWGTGDGFLAVNVPAGERVFVMLQWNQPNASVRSDRGAQIDLDLYATRSDNVAALNPSHPDFVARSIAQQGVTGNPEGDAGELLQLQADQANDTLFYLAVEHYAGSQDDIPQAPGVPLEFRLLLVGSVDSAEYPYNGPTAWGHVAAAGVISTAAVGWWESPAYAPSQFGSVNIDPQPYTSRGGVLEIPFNTAGDYAPQQRIAPTVSGVDGNNNTFFGQDFQSNALSDFGEPDGFPNFFGTSAAAPNVAAVIALLREVESSATPVLLTESLQATAIDVNGNRAAPGDDDVSGAGLVDAGAALTYLRNNRNPVIGPPLGGFGDGSGGPCFIATAAYGSLWHRQVQVLREFRDQVLQTTAVGRWFIERYYDFSPAIAEVIEQHEGLKWLVRMVLEPVVFMIRFPLLLGILPLLLGLWLLRLVAHRHTQAMLSLIQQRH</sequence>
<evidence type="ECO:0000256" key="3">
    <source>
        <dbReference type="ARBA" id="ARBA00022825"/>
    </source>
</evidence>
<keyword evidence="1" id="KW-0645">Protease</keyword>
<keyword evidence="5" id="KW-0472">Membrane</keyword>
<dbReference type="Proteomes" id="UP000537130">
    <property type="component" value="Unassembled WGS sequence"/>
</dbReference>
<evidence type="ECO:0000313" key="8">
    <source>
        <dbReference type="Proteomes" id="UP000537130"/>
    </source>
</evidence>
<evidence type="ECO:0000313" key="7">
    <source>
        <dbReference type="EMBL" id="MBB3046318.1"/>
    </source>
</evidence>
<dbReference type="SUPFAM" id="SSF52743">
    <property type="entry name" value="Subtilisin-like"/>
    <property type="match status" value="1"/>
</dbReference>
<evidence type="ECO:0000256" key="2">
    <source>
        <dbReference type="ARBA" id="ARBA00022801"/>
    </source>
</evidence>
<evidence type="ECO:0000256" key="1">
    <source>
        <dbReference type="ARBA" id="ARBA00022670"/>
    </source>
</evidence>